<reference evidence="1" key="1">
    <citation type="submission" date="2023-01" db="EMBL/GenBank/DDBJ databases">
        <title>Metagenome sequencing of chrysophaentin producing Chrysophaeum taylorii.</title>
        <authorList>
            <person name="Davison J."/>
            <person name="Bewley C."/>
        </authorList>
    </citation>
    <scope>NUCLEOTIDE SEQUENCE</scope>
    <source>
        <strain evidence="1">NIES-1699</strain>
    </source>
</reference>
<evidence type="ECO:0000313" key="1">
    <source>
        <dbReference type="EMBL" id="KAJ8600571.1"/>
    </source>
</evidence>
<dbReference type="InterPro" id="IPR029063">
    <property type="entry name" value="SAM-dependent_MTases_sf"/>
</dbReference>
<comment type="caution">
    <text evidence="1">The sequence shown here is derived from an EMBL/GenBank/DDBJ whole genome shotgun (WGS) entry which is preliminary data.</text>
</comment>
<accession>A0AAD7XJF2</accession>
<dbReference type="SUPFAM" id="SSF53335">
    <property type="entry name" value="S-adenosyl-L-methionine-dependent methyltransferases"/>
    <property type="match status" value="1"/>
</dbReference>
<name>A0AAD7XJF2_9STRA</name>
<keyword evidence="2" id="KW-1185">Reference proteome</keyword>
<dbReference type="InterPro" id="IPR019410">
    <property type="entry name" value="Methyltransf_16"/>
</dbReference>
<gene>
    <name evidence="1" type="ORF">CTAYLR_008180</name>
</gene>
<organism evidence="1 2">
    <name type="scientific">Chrysophaeum taylorii</name>
    <dbReference type="NCBI Taxonomy" id="2483200"/>
    <lineage>
        <taxon>Eukaryota</taxon>
        <taxon>Sar</taxon>
        <taxon>Stramenopiles</taxon>
        <taxon>Ochrophyta</taxon>
        <taxon>Pelagophyceae</taxon>
        <taxon>Pelagomonadales</taxon>
        <taxon>Pelagomonadaceae</taxon>
        <taxon>Chrysophaeum</taxon>
    </lineage>
</organism>
<dbReference type="Pfam" id="PF10294">
    <property type="entry name" value="Methyltransf_16"/>
    <property type="match status" value="1"/>
</dbReference>
<proteinExistence type="predicted"/>
<dbReference type="AlphaFoldDB" id="A0AAD7XJF2"/>
<dbReference type="Proteomes" id="UP001230188">
    <property type="component" value="Unassembled WGS sequence"/>
</dbReference>
<dbReference type="Gene3D" id="3.40.50.150">
    <property type="entry name" value="Vaccinia Virus protein VP39"/>
    <property type="match status" value="1"/>
</dbReference>
<evidence type="ECO:0000313" key="2">
    <source>
        <dbReference type="Proteomes" id="UP001230188"/>
    </source>
</evidence>
<dbReference type="EMBL" id="JAQMWT010000495">
    <property type="protein sequence ID" value="KAJ8600571.1"/>
    <property type="molecule type" value="Genomic_DNA"/>
</dbReference>
<protein>
    <submittedName>
        <fullName evidence="1">Uncharacterized protein</fullName>
    </submittedName>
</protein>
<sequence>MAPYIQDLLERRPLRIDFPDSPSLEIEQAPPALDAASPDPQSTGSTVWRGGVRLAEVIASDADLRRRVVLGRRILELGSGTGVAGLACAALGAAAVLMTDLSVGLSERNLRRNNWVTTLNSCRVAVAVLRWGCPRWQLAGVLSEISADTIIGADLVYDQDRVDQLARTLVAAMAMMGRPDSIAVLGCYSHYEPIAYAALLARLYVLRSTKTHSGALGAKLPAWR</sequence>
<dbReference type="PANTHER" id="PTHR14614">
    <property type="entry name" value="HEPATOCELLULAR CARCINOMA-ASSOCIATED ANTIGEN"/>
    <property type="match status" value="1"/>
</dbReference>
<dbReference type="PANTHER" id="PTHR14614:SF98">
    <property type="entry name" value="S-ADENOSYL-L-METHIONINE-DEPENDENT METHYLTRANSFERASES SUPERFAMILY PROTEIN"/>
    <property type="match status" value="1"/>
</dbReference>